<evidence type="ECO:0000313" key="2">
    <source>
        <dbReference type="EMBL" id="CAB4683242.1"/>
    </source>
</evidence>
<accession>A0A6J6NAK9</accession>
<dbReference type="InterPro" id="IPR011042">
    <property type="entry name" value="6-blade_b-propeller_TolB-like"/>
</dbReference>
<dbReference type="EMBL" id="CAEZXI010000043">
    <property type="protein sequence ID" value="CAB4683242.1"/>
    <property type="molecule type" value="Genomic_DNA"/>
</dbReference>
<organism evidence="2">
    <name type="scientific">freshwater metagenome</name>
    <dbReference type="NCBI Taxonomy" id="449393"/>
    <lineage>
        <taxon>unclassified sequences</taxon>
        <taxon>metagenomes</taxon>
        <taxon>ecological metagenomes</taxon>
    </lineage>
</organism>
<dbReference type="Pfam" id="PF07995">
    <property type="entry name" value="GSDH"/>
    <property type="match status" value="1"/>
</dbReference>
<sequence>MSLKVKRMRNLFISTALISALIINSNQATAALPQIKLDIKSVDTPDFIVDAANGQRGAALSQLSDGRLLLGGGKNGFNLYLYEIASNRQTLLGAVANSAERLNDSRFAVTDIAVLDEAGNEISLLISYPQYQRAKSCVSVVMYQYQLNLAASPTLTKGKLWFSSKPCVPVNAVQHAAGRIAVINKTSAYLTVGDLGFKKIGNRSVRGDLGSVFKVSAGTATKSKVERISQGHRNQQGVVLIGNDLYVSEHGPRGGDELNLISKGKDYGWPAVTYGEPYSSGDYVRPRTTGSHEGFTKPLYNWVPSVAPTELIQLPSGNSWGGWAEQLVMGTLREQSLIFIQLKTRSSVGEVVKVDVGERIRDLEMDRNNQIIATTDAGQLLFISMAK</sequence>
<reference evidence="2" key="1">
    <citation type="submission" date="2020-05" db="EMBL/GenBank/DDBJ databases">
        <authorList>
            <person name="Chiriac C."/>
            <person name="Salcher M."/>
            <person name="Ghai R."/>
            <person name="Kavagutti S V."/>
        </authorList>
    </citation>
    <scope>NUCLEOTIDE SEQUENCE</scope>
</reference>
<dbReference type="Gene3D" id="2.120.10.30">
    <property type="entry name" value="TolB, C-terminal domain"/>
    <property type="match status" value="1"/>
</dbReference>
<dbReference type="InterPro" id="IPR011041">
    <property type="entry name" value="Quinoprot_gluc/sorb_DH_b-prop"/>
</dbReference>
<gene>
    <name evidence="2" type="ORF">UFOPK2362_00548</name>
</gene>
<feature type="domain" description="Glucose/Sorbosone dehydrogenase" evidence="1">
    <location>
        <begin position="94"/>
        <end position="380"/>
    </location>
</feature>
<dbReference type="InterPro" id="IPR012938">
    <property type="entry name" value="Glc/Sorbosone_DH"/>
</dbReference>
<dbReference type="SUPFAM" id="SSF50952">
    <property type="entry name" value="Soluble quinoprotein glucose dehydrogenase"/>
    <property type="match status" value="1"/>
</dbReference>
<dbReference type="AlphaFoldDB" id="A0A6J6NAK9"/>
<name>A0A6J6NAK9_9ZZZZ</name>
<evidence type="ECO:0000259" key="1">
    <source>
        <dbReference type="Pfam" id="PF07995"/>
    </source>
</evidence>
<protein>
    <submittedName>
        <fullName evidence="2">Unannotated protein</fullName>
    </submittedName>
</protein>
<proteinExistence type="predicted"/>